<dbReference type="EMBL" id="OGUS01000079">
    <property type="protein sequence ID" value="SPC07504.1"/>
    <property type="molecule type" value="Genomic_DNA"/>
</dbReference>
<dbReference type="Proteomes" id="UP000256862">
    <property type="component" value="Unassembled WGS sequence"/>
</dbReference>
<sequence>MQSLSFATDCTVALAMPCLLYTSRCV</sequence>
<organism evidence="1 2">
    <name type="scientific">Cupriavidus oxalaticus</name>
    <dbReference type="NCBI Taxonomy" id="96344"/>
    <lineage>
        <taxon>Bacteria</taxon>
        <taxon>Pseudomonadati</taxon>
        <taxon>Pseudomonadota</taxon>
        <taxon>Betaproteobacteria</taxon>
        <taxon>Burkholderiales</taxon>
        <taxon>Burkholderiaceae</taxon>
        <taxon>Cupriavidus</taxon>
    </lineage>
</organism>
<evidence type="ECO:0000313" key="1">
    <source>
        <dbReference type="EMBL" id="SPC07504.1"/>
    </source>
</evidence>
<reference evidence="2" key="1">
    <citation type="submission" date="2018-01" db="EMBL/GenBank/DDBJ databases">
        <authorList>
            <person name="Gaut B.S."/>
            <person name="Morton B.R."/>
            <person name="Clegg M.T."/>
            <person name="Duvall M.R."/>
        </authorList>
    </citation>
    <scope>NUCLEOTIDE SEQUENCE [LARGE SCALE GENOMIC DNA]</scope>
</reference>
<gene>
    <name evidence="1" type="ORF">CO2235_U720010</name>
</gene>
<dbReference type="AlphaFoldDB" id="A0A375FR01"/>
<protein>
    <submittedName>
        <fullName evidence="1">Uncharacterized protein</fullName>
    </submittedName>
</protein>
<evidence type="ECO:0000313" key="2">
    <source>
        <dbReference type="Proteomes" id="UP000256862"/>
    </source>
</evidence>
<proteinExistence type="predicted"/>
<name>A0A375FR01_9BURK</name>
<accession>A0A375FR01</accession>
<comment type="caution">
    <text evidence="1">The sequence shown here is derived from an EMBL/GenBank/DDBJ whole genome shotgun (WGS) entry which is preliminary data.</text>
</comment>